<evidence type="ECO:0000256" key="3">
    <source>
        <dbReference type="ARBA" id="ARBA00023163"/>
    </source>
</evidence>
<keyword evidence="1" id="KW-0805">Transcription regulation</keyword>
<reference evidence="6" key="1">
    <citation type="submission" date="2017-05" db="EMBL/GenBank/DDBJ databases">
        <authorList>
            <consortium name="The Broad Institute Genomics Platform"/>
            <consortium name="The Broad Institute Genomic Center for Infectious Diseases"/>
            <person name="Earl A."/>
            <person name="Manson A."/>
            <person name="Schwartman J."/>
            <person name="Gilmore M."/>
            <person name="Abouelleil A."/>
            <person name="Cao P."/>
            <person name="Chapman S."/>
            <person name="Cusick C."/>
            <person name="Shea T."/>
            <person name="Young S."/>
            <person name="Neafsey D."/>
            <person name="Nusbaum C."/>
            <person name="Birren B."/>
        </authorList>
    </citation>
    <scope>NUCLEOTIDE SEQUENCE</scope>
    <source>
        <strain evidence="6">7F3_DIV0205</strain>
    </source>
</reference>
<evidence type="ECO:0000256" key="1">
    <source>
        <dbReference type="ARBA" id="ARBA00023015"/>
    </source>
</evidence>
<dbReference type="EMBL" id="CP147244">
    <property type="protein sequence ID" value="WYK01854.1"/>
    <property type="molecule type" value="Genomic_DNA"/>
</dbReference>
<dbReference type="GO" id="GO:0003677">
    <property type="term" value="F:DNA binding"/>
    <property type="evidence" value="ECO:0007669"/>
    <property type="project" value="UniProtKB-UniRule"/>
</dbReference>
<evidence type="ECO:0000259" key="5">
    <source>
        <dbReference type="PROSITE" id="PS51755"/>
    </source>
</evidence>
<dbReference type="Gene3D" id="1.10.10.10">
    <property type="entry name" value="Winged helix-like DNA-binding domain superfamily/Winged helix DNA-binding domain"/>
    <property type="match status" value="1"/>
</dbReference>
<feature type="DNA-binding region" description="OmpR/PhoB-type" evidence="4">
    <location>
        <begin position="126"/>
        <end position="230"/>
    </location>
</feature>
<keyword evidence="3" id="KW-0804">Transcription</keyword>
<gene>
    <name evidence="6" type="ORF">A5821_002991</name>
</gene>
<evidence type="ECO:0000313" key="7">
    <source>
        <dbReference type="Proteomes" id="UP000194948"/>
    </source>
</evidence>
<dbReference type="InterPro" id="IPR016032">
    <property type="entry name" value="Sig_transdc_resp-reg_C-effctor"/>
</dbReference>
<keyword evidence="7" id="KW-1185">Reference proteome</keyword>
<dbReference type="SMART" id="SM00862">
    <property type="entry name" value="Trans_reg_C"/>
    <property type="match status" value="1"/>
</dbReference>
<dbReference type="Pfam" id="PF00486">
    <property type="entry name" value="Trans_reg_C"/>
    <property type="match status" value="1"/>
</dbReference>
<dbReference type="AlphaFoldDB" id="A0AAQ3Y7Z0"/>
<sequence>MCAIGILSTSNNTKKPYLNVLKKLNFDPQFLQLENFEYKIEKLEILIIDEIDSSDSVGCYETILKARSKFDGYLLLLTKNKIKTIDLVYLQLGVDGIAREDVDYEVTFIQLRRLVDVITQKVHSEKEQEESPDQIKLNLKNNSFIKNDEEEIQLTNIEYQILSTLMENKGTTVSYDELYQEVWGQDKKADEMRQYLIANSIFKIRTKIGKNSFGQSYIKTIRTKGYAFVTKP</sequence>
<dbReference type="PROSITE" id="PS51755">
    <property type="entry name" value="OMPR_PHOB"/>
    <property type="match status" value="1"/>
</dbReference>
<dbReference type="Proteomes" id="UP000194948">
    <property type="component" value="Chromosome"/>
</dbReference>
<keyword evidence="2 4" id="KW-0238">DNA-binding</keyword>
<dbReference type="GO" id="GO:0000160">
    <property type="term" value="P:phosphorelay signal transduction system"/>
    <property type="evidence" value="ECO:0007669"/>
    <property type="project" value="InterPro"/>
</dbReference>
<feature type="domain" description="OmpR/PhoB-type" evidence="5">
    <location>
        <begin position="126"/>
        <end position="230"/>
    </location>
</feature>
<proteinExistence type="predicted"/>
<evidence type="ECO:0000256" key="4">
    <source>
        <dbReference type="PROSITE-ProRule" id="PRU01091"/>
    </source>
</evidence>
<dbReference type="GO" id="GO:0006355">
    <property type="term" value="P:regulation of DNA-templated transcription"/>
    <property type="evidence" value="ECO:0007669"/>
    <property type="project" value="InterPro"/>
</dbReference>
<dbReference type="RefSeq" id="WP_086315506.1">
    <property type="nucleotide sequence ID" value="NZ_CP147244.1"/>
</dbReference>
<protein>
    <recommendedName>
        <fullName evidence="5">OmpR/PhoB-type domain-containing protein</fullName>
    </recommendedName>
</protein>
<dbReference type="InterPro" id="IPR001867">
    <property type="entry name" value="OmpR/PhoB-type_DNA-bd"/>
</dbReference>
<dbReference type="CDD" id="cd00383">
    <property type="entry name" value="trans_reg_C"/>
    <property type="match status" value="1"/>
</dbReference>
<organism evidence="6 7">
    <name type="scientific">Candidatus Enterococcus palustris</name>
    <dbReference type="NCBI Taxonomy" id="1834189"/>
    <lineage>
        <taxon>Bacteria</taxon>
        <taxon>Bacillati</taxon>
        <taxon>Bacillota</taxon>
        <taxon>Bacilli</taxon>
        <taxon>Lactobacillales</taxon>
        <taxon>Enterococcaceae</taxon>
        <taxon>Enterococcus</taxon>
    </lineage>
</organism>
<name>A0AAQ3Y7Z0_9ENTE</name>
<accession>A0AAQ3Y7Z0</accession>
<dbReference type="SUPFAM" id="SSF46894">
    <property type="entry name" value="C-terminal effector domain of the bipartite response regulators"/>
    <property type="match status" value="1"/>
</dbReference>
<reference evidence="6" key="2">
    <citation type="submission" date="2024-03" db="EMBL/GenBank/DDBJ databases">
        <title>The Genome Sequence of Enterococcus sp. DIV0205d.</title>
        <authorList>
            <consortium name="The Broad Institute Genomics Platform"/>
            <consortium name="The Broad Institute Microbial Omics Core"/>
            <consortium name="The Broad Institute Genomic Center for Infectious Diseases"/>
            <person name="Earl A."/>
            <person name="Manson A."/>
            <person name="Gilmore M."/>
            <person name="Schwartman J."/>
            <person name="Shea T."/>
            <person name="Abouelleil A."/>
            <person name="Cao P."/>
            <person name="Chapman S."/>
            <person name="Cusick C."/>
            <person name="Young S."/>
            <person name="Neafsey D."/>
            <person name="Nusbaum C."/>
            <person name="Birren B."/>
        </authorList>
    </citation>
    <scope>NUCLEOTIDE SEQUENCE</scope>
    <source>
        <strain evidence="6">7F3_DIV0205</strain>
    </source>
</reference>
<dbReference type="InterPro" id="IPR036388">
    <property type="entry name" value="WH-like_DNA-bd_sf"/>
</dbReference>
<evidence type="ECO:0000313" key="6">
    <source>
        <dbReference type="EMBL" id="WYK01854.1"/>
    </source>
</evidence>
<evidence type="ECO:0000256" key="2">
    <source>
        <dbReference type="ARBA" id="ARBA00023125"/>
    </source>
</evidence>